<organism evidence="1">
    <name type="scientific">Candidatus Kentrum sp. SD</name>
    <dbReference type="NCBI Taxonomy" id="2126332"/>
    <lineage>
        <taxon>Bacteria</taxon>
        <taxon>Pseudomonadati</taxon>
        <taxon>Pseudomonadota</taxon>
        <taxon>Gammaproteobacteria</taxon>
        <taxon>Candidatus Kentrum</taxon>
    </lineage>
</organism>
<gene>
    <name evidence="2" type="ORF">BECKSD772E_GA0070983_100152</name>
    <name evidence="1" type="ORF">BECKSD772F_GA0070984_100153</name>
</gene>
<protein>
    <submittedName>
        <fullName evidence="1">Clan AA aspartic protease, AF_0612 family</fullName>
    </submittedName>
</protein>
<dbReference type="EMBL" id="CAADFR010000001">
    <property type="protein sequence ID" value="VFK36387.1"/>
    <property type="molecule type" value="Genomic_DNA"/>
</dbReference>
<dbReference type="AlphaFoldDB" id="A0A450Y4E0"/>
<name>A0A450Y4E0_9GAMM</name>
<proteinExistence type="predicted"/>
<dbReference type="GO" id="GO:0006508">
    <property type="term" value="P:proteolysis"/>
    <property type="evidence" value="ECO:0007669"/>
    <property type="project" value="UniProtKB-KW"/>
</dbReference>
<evidence type="ECO:0000313" key="1">
    <source>
        <dbReference type="EMBL" id="VFK36387.1"/>
    </source>
</evidence>
<sequence>MHLCIPKHIAIQLDLDELYKREVTTADGKRHRVSYMGPISIMFENRGCFTGALALGDEVLLGAVPMEDMDVLISSARQTLIVNPESPNIAISIAKMSHSNSVGLEGTA</sequence>
<keyword evidence="1" id="KW-0378">Hydrolase</keyword>
<evidence type="ECO:0000313" key="2">
    <source>
        <dbReference type="EMBL" id="VFK38610.1"/>
    </source>
</evidence>
<keyword evidence="1" id="KW-0645">Protease</keyword>
<dbReference type="EMBL" id="CAADFU010000001">
    <property type="protein sequence ID" value="VFK38610.1"/>
    <property type="molecule type" value="Genomic_DNA"/>
</dbReference>
<reference evidence="1" key="1">
    <citation type="submission" date="2019-02" db="EMBL/GenBank/DDBJ databases">
        <authorList>
            <person name="Gruber-Vodicka R. H."/>
            <person name="Seah K. B. B."/>
        </authorList>
    </citation>
    <scope>NUCLEOTIDE SEQUENCE</scope>
    <source>
        <strain evidence="2">BECK_S1320</strain>
        <strain evidence="1">BECK_S1321</strain>
    </source>
</reference>
<accession>A0A450Y4E0</accession>
<dbReference type="GO" id="GO:0008233">
    <property type="term" value="F:peptidase activity"/>
    <property type="evidence" value="ECO:0007669"/>
    <property type="project" value="UniProtKB-KW"/>
</dbReference>